<dbReference type="KEGG" id="nbv:T478_1451"/>
<dbReference type="OrthoDB" id="9921at2157"/>
<dbReference type="GeneID" id="24817319"/>
<name>A0A0A7V1R6_9ARCH</name>
<dbReference type="Proteomes" id="UP000030944">
    <property type="component" value="Chromosome"/>
</dbReference>
<keyword evidence="6" id="KW-1185">Reference proteome</keyword>
<evidence type="ECO:0000256" key="1">
    <source>
        <dbReference type="SAM" id="Coils"/>
    </source>
</evidence>
<evidence type="ECO:0000256" key="2">
    <source>
        <dbReference type="SAM" id="Phobius"/>
    </source>
</evidence>
<dbReference type="HOGENOM" id="CLU_1727319_0_0_2"/>
<dbReference type="STRING" id="1410606.T478_1451"/>
<dbReference type="EMBL" id="LXWN01000002">
    <property type="protein sequence ID" value="PTL87243.1"/>
    <property type="molecule type" value="Genomic_DNA"/>
</dbReference>
<reference evidence="3 5" key="1">
    <citation type="journal article" date="2015" name="Proc. Natl. Acad. Sci. U.S.A.">
        <title>Genomic and proteomic characterization of "Candidatus Nitrosopelagicus brevis": An ammonia-oxidizing archaeon from the open ocean.</title>
        <authorList>
            <person name="Santoro A.E."/>
            <person name="Dupont C.L."/>
            <person name="Richter R.A."/>
            <person name="Craig M.T."/>
            <person name="Carini P."/>
            <person name="McIlvin M.R."/>
            <person name="Yang Y."/>
            <person name="Orsi W.D."/>
            <person name="Moran D.M."/>
            <person name="Saito M.A."/>
        </authorList>
    </citation>
    <scope>NUCLEOTIDE SEQUENCE [LARGE SCALE GENOMIC DNA]</scope>
    <source>
        <strain evidence="3">CN25</strain>
        <strain evidence="5">V2</strain>
    </source>
</reference>
<dbReference type="AlphaFoldDB" id="A0A0A7V1R6"/>
<dbReference type="EMBL" id="CP007026">
    <property type="protein sequence ID" value="AJA93004.1"/>
    <property type="molecule type" value="Genomic_DNA"/>
</dbReference>
<sequence>MGYVKNHLATLVSGVWAAILTGLYFPLVDFAPSLSFIFTMAVPIMWFMVFVIWIAQLAADRNHGADHSHDEKKNNELTEKEITTYKLGLEKDLSDVHDAKDEEITHLKNEIENLKTKVEIETIRAEIYNLKMLAQQK</sequence>
<feature type="transmembrane region" description="Helical" evidence="2">
    <location>
        <begin position="7"/>
        <end position="27"/>
    </location>
</feature>
<protein>
    <submittedName>
        <fullName evidence="3">Uncharacterized protein</fullName>
    </submittedName>
</protein>
<keyword evidence="2" id="KW-0472">Membrane</keyword>
<reference evidence="4 6" key="4">
    <citation type="submission" date="2018-04" db="EMBL/GenBank/DDBJ databases">
        <title>Transcriptomics of ammonia oxidizing archaea.</title>
        <authorList>
            <person name="Carini P."/>
        </authorList>
    </citation>
    <scope>NUCLEOTIDE SEQUENCE [LARGE SCALE GENOMIC DNA]</scope>
    <source>
        <strain evidence="4 6">U25</strain>
    </source>
</reference>
<evidence type="ECO:0000313" key="4">
    <source>
        <dbReference type="EMBL" id="PTL87243.1"/>
    </source>
</evidence>
<feature type="coiled-coil region" evidence="1">
    <location>
        <begin position="97"/>
        <end position="124"/>
    </location>
</feature>
<reference evidence="6" key="3">
    <citation type="submission" date="2016-05" db="EMBL/GenBank/DDBJ databases">
        <authorList>
            <person name="Dupont C."/>
            <person name="Santoro A."/>
        </authorList>
    </citation>
    <scope>NUCLEOTIDE SEQUENCE [LARGE SCALE GENOMIC DNA]</scope>
    <source>
        <strain evidence="6">U25</strain>
    </source>
</reference>
<keyword evidence="2" id="KW-0812">Transmembrane</keyword>
<evidence type="ECO:0000313" key="6">
    <source>
        <dbReference type="Proteomes" id="UP000241022"/>
    </source>
</evidence>
<accession>A0A0A7V1R6</accession>
<feature type="transmembrane region" description="Helical" evidence="2">
    <location>
        <begin position="33"/>
        <end position="55"/>
    </location>
</feature>
<gene>
    <name evidence="4" type="ORF">A7X95_04860</name>
    <name evidence="3" type="ORF">T478_1451</name>
</gene>
<proteinExistence type="predicted"/>
<reference evidence="4" key="2">
    <citation type="submission" date="2016-05" db="EMBL/GenBank/DDBJ databases">
        <authorList>
            <person name="Lavstsen T."/>
            <person name="Jespersen J.S."/>
        </authorList>
    </citation>
    <scope>NUCLEOTIDE SEQUENCE [LARGE SCALE GENOMIC DNA]</scope>
    <source>
        <strain evidence="4">U25</strain>
    </source>
</reference>
<keyword evidence="2" id="KW-1133">Transmembrane helix</keyword>
<dbReference type="Proteomes" id="UP000241022">
    <property type="component" value="Unassembled WGS sequence"/>
</dbReference>
<evidence type="ECO:0000313" key="3">
    <source>
        <dbReference type="EMBL" id="AJA93004.1"/>
    </source>
</evidence>
<dbReference type="RefSeq" id="WP_048106478.1">
    <property type="nucleotide sequence ID" value="NZ_CP007026.1"/>
</dbReference>
<evidence type="ECO:0000313" key="5">
    <source>
        <dbReference type="Proteomes" id="UP000030944"/>
    </source>
</evidence>
<keyword evidence="1" id="KW-0175">Coiled coil</keyword>
<organism evidence="3 5">
    <name type="scientific">Candidatus Nitrosopelagicus brevis</name>
    <dbReference type="NCBI Taxonomy" id="1410606"/>
    <lineage>
        <taxon>Archaea</taxon>
        <taxon>Nitrososphaerota</taxon>
    </lineage>
</organism>